<dbReference type="AlphaFoldDB" id="A0A1D2YSP3"/>
<reference evidence="6 7" key="1">
    <citation type="submission" date="2016-09" db="EMBL/GenBank/DDBJ databases">
        <title>Draft genome sequence for the type strain of Vulcanibacillus modesticaldus BR, a strictly anaerobic, moderately thermophilic, and nitrate-reducing bacterium from deep sea-hydrothermal vents of the Mid-Atlantic Ridge.</title>
        <authorList>
            <person name="Abin C.A."/>
            <person name="Hollibaugh J.T."/>
        </authorList>
    </citation>
    <scope>NUCLEOTIDE SEQUENCE [LARGE SCALE GENOMIC DNA]</scope>
    <source>
        <strain evidence="6 7">BR</strain>
    </source>
</reference>
<dbReference type="InterPro" id="IPR004995">
    <property type="entry name" value="Spore_Ger"/>
</dbReference>
<evidence type="ECO:0000313" key="7">
    <source>
        <dbReference type="Proteomes" id="UP000243739"/>
    </source>
</evidence>
<dbReference type="PANTHER" id="PTHR22550">
    <property type="entry name" value="SPORE GERMINATION PROTEIN"/>
    <property type="match status" value="1"/>
</dbReference>
<keyword evidence="5" id="KW-0812">Transmembrane</keyword>
<organism evidence="6 7">
    <name type="scientific">Vulcanibacillus modesticaldus</name>
    <dbReference type="NCBI Taxonomy" id="337097"/>
    <lineage>
        <taxon>Bacteria</taxon>
        <taxon>Bacillati</taxon>
        <taxon>Bacillota</taxon>
        <taxon>Bacilli</taxon>
        <taxon>Bacillales</taxon>
        <taxon>Bacillaceae</taxon>
        <taxon>Vulcanibacillus</taxon>
    </lineage>
</organism>
<feature type="transmembrane region" description="Helical" evidence="5">
    <location>
        <begin position="442"/>
        <end position="459"/>
    </location>
</feature>
<dbReference type="Pfam" id="PF03323">
    <property type="entry name" value="GerA"/>
    <property type="match status" value="1"/>
</dbReference>
<evidence type="ECO:0000256" key="1">
    <source>
        <dbReference type="ARBA" id="ARBA00004141"/>
    </source>
</evidence>
<dbReference type="GO" id="GO:0009847">
    <property type="term" value="P:spore germination"/>
    <property type="evidence" value="ECO:0007669"/>
    <property type="project" value="UniProtKB-UniRule"/>
</dbReference>
<feature type="transmembrane region" description="Helical" evidence="5">
    <location>
        <begin position="285"/>
        <end position="306"/>
    </location>
</feature>
<protein>
    <submittedName>
        <fullName evidence="6">Stage V sporulation protein AF</fullName>
    </submittedName>
</protein>
<keyword evidence="3 4" id="KW-0472">Membrane</keyword>
<evidence type="ECO:0000256" key="3">
    <source>
        <dbReference type="ARBA" id="ARBA00023136"/>
    </source>
</evidence>
<dbReference type="PANTHER" id="PTHR22550:SF9">
    <property type="entry name" value="STAGE V SPORULATION PROTEIN AF"/>
    <property type="match status" value="1"/>
</dbReference>
<dbReference type="Proteomes" id="UP000243739">
    <property type="component" value="Unassembled WGS sequence"/>
</dbReference>
<comment type="caution">
    <text evidence="6">The sequence shown here is derived from an EMBL/GenBank/DDBJ whole genome shotgun (WGS) entry which is preliminary data.</text>
</comment>
<dbReference type="InterPro" id="IPR050768">
    <property type="entry name" value="UPF0353/GerABKA_families"/>
</dbReference>
<keyword evidence="7" id="KW-1185">Reference proteome</keyword>
<dbReference type="PIRSF" id="PIRSF005690">
    <property type="entry name" value="GerBA"/>
    <property type="match status" value="1"/>
</dbReference>
<dbReference type="STRING" id="337097.BHF71_03665"/>
<evidence type="ECO:0000256" key="2">
    <source>
        <dbReference type="ARBA" id="ARBA00005278"/>
    </source>
</evidence>
<sequence>MKISKHLKENKEILDPNLGINESFDIVCRDMKFANKNFALYFVNGFADSNIMTEILKELAKLAREELVPNTLKQIFETYLSHIQVEKILTINKAKEAILSGQLVMFIDLEQEALVIDVRKYPSRSPEEPDTERVVRGSRDGFTETLLFNTALTRRRIRDERLRMEILHVGDRSKTDICIAYLKDVADPGLVKLIKQKIEQINIDGLPMGEKTLEEFLVGKSWSPFPLVRYTERPDVASAHLLEGHVIIYVDTSPSVIITPTTYFHHLQHAEEYRQTPIIGTYLRWMRFIGIISSIFLLPLWLIYVLEPDLLPKTFDFIGPKKTSEIPIFYQFIIGELGLDVMRMAAIHTPSPLATAMGLIAAVLIGEIAIEVGWFVPEVILYLSVAVLGMYATPSYELGLANKIARMFLLFATYFFKIPGFVFGVTILLILLTSTRSLNTPYLWPFIPFNFHAFMAILLRKPVPFMNKRPSIVHPQNQERQ</sequence>
<dbReference type="EMBL" id="MIJF01000067">
    <property type="protein sequence ID" value="OEF97303.1"/>
    <property type="molecule type" value="Genomic_DNA"/>
</dbReference>
<comment type="subcellular location">
    <subcellularLocation>
        <location evidence="4">Cell membrane</location>
    </subcellularLocation>
    <subcellularLocation>
        <location evidence="1">Membrane</location>
        <topology evidence="1">Multi-pass membrane protein</topology>
    </subcellularLocation>
</comment>
<feature type="transmembrane region" description="Helical" evidence="5">
    <location>
        <begin position="379"/>
        <end position="396"/>
    </location>
</feature>
<name>A0A1D2YSP3_9BACI</name>
<feature type="transmembrane region" description="Helical" evidence="5">
    <location>
        <begin position="353"/>
        <end position="373"/>
    </location>
</feature>
<evidence type="ECO:0000256" key="4">
    <source>
        <dbReference type="PIRNR" id="PIRNR005690"/>
    </source>
</evidence>
<evidence type="ECO:0000256" key="5">
    <source>
        <dbReference type="SAM" id="Phobius"/>
    </source>
</evidence>
<evidence type="ECO:0000313" key="6">
    <source>
        <dbReference type="EMBL" id="OEF97303.1"/>
    </source>
</evidence>
<proteinExistence type="inferred from homology"/>
<feature type="transmembrane region" description="Helical" evidence="5">
    <location>
        <begin position="408"/>
        <end position="430"/>
    </location>
</feature>
<dbReference type="GO" id="GO:0005886">
    <property type="term" value="C:plasma membrane"/>
    <property type="evidence" value="ECO:0007669"/>
    <property type="project" value="UniProtKB-SubCell"/>
</dbReference>
<comment type="similarity">
    <text evidence="2 4">Belongs to the GerABKA family.</text>
</comment>
<gene>
    <name evidence="6" type="ORF">BHF71_03665</name>
</gene>
<accession>A0A1D2YSP3</accession>
<keyword evidence="5" id="KW-1133">Transmembrane helix</keyword>